<evidence type="ECO:0000313" key="4">
    <source>
        <dbReference type="EMBL" id="MBB4677443.1"/>
    </source>
</evidence>
<reference evidence="4 5" key="1">
    <citation type="submission" date="2020-08" db="EMBL/GenBank/DDBJ databases">
        <title>Sequencing the genomes of 1000 actinobacteria strains.</title>
        <authorList>
            <person name="Klenk H.-P."/>
        </authorList>
    </citation>
    <scope>NUCLEOTIDE SEQUENCE [LARGE SCALE GENOMIC DNA]</scope>
    <source>
        <strain evidence="4 5">DSM 44230</strain>
    </source>
</reference>
<evidence type="ECO:0000259" key="2">
    <source>
        <dbReference type="Pfam" id="PF13111"/>
    </source>
</evidence>
<evidence type="ECO:0000259" key="3">
    <source>
        <dbReference type="Pfam" id="PF18157"/>
    </source>
</evidence>
<proteinExistence type="predicted"/>
<feature type="domain" description="pPIWI-RE RNaseH" evidence="1">
    <location>
        <begin position="556"/>
        <end position="843"/>
    </location>
</feature>
<comment type="caution">
    <text evidence="4">The sequence shown here is derived from an EMBL/GenBank/DDBJ whole genome shotgun (WGS) entry which is preliminary data.</text>
</comment>
<evidence type="ECO:0000313" key="5">
    <source>
        <dbReference type="Proteomes" id="UP000533598"/>
    </source>
</evidence>
<evidence type="ECO:0000259" key="1">
    <source>
        <dbReference type="Pfam" id="PF13032"/>
    </source>
</evidence>
<dbReference type="InterPro" id="IPR040496">
    <property type="entry name" value="MID_pPIWI_RE"/>
</dbReference>
<name>A0A7W7CA99_9PSEU</name>
<feature type="domain" description="pPIWI-RE module N-terminal" evidence="2">
    <location>
        <begin position="11"/>
        <end position="356"/>
    </location>
</feature>
<dbReference type="InterPro" id="IPR024996">
    <property type="entry name" value="RNaseH_pPIWI_RE"/>
</dbReference>
<protein>
    <recommendedName>
        <fullName evidence="6">DUF3893 domain-containing protein</fullName>
    </recommendedName>
</protein>
<keyword evidence="5" id="KW-1185">Reference proteome</keyword>
<dbReference type="RefSeq" id="WP_221489948.1">
    <property type="nucleotide sequence ID" value="NZ_BAAAUI010000035.1"/>
</dbReference>
<sequence length="867" mass="95622">MTGEKELSLLAYPLTEVLHGTAHVHRLPENVAEVWERLRSRYRERVHHNVNLPYSGLATALHAYSGACVNLFPTSKQHAPQRLVSSKPLDRRDVHDAVVLWEQAVLGVPDEEITFGYPSELAELFADSTVEQVSLASQVHHVGDQPDAPNWVYDAATWEVARRLAGTSWRIDGREVSLRTDTDGNLLVWAQDALWSGAWRQGGELRYAALRIRLLMKTLPGVRTPVVVLDPSVARLSQWLAGTRNAWLAPRRDEDPLLCLAMEGRGRLGRIETTSRIALSVAHRLRGENLLEPGDLELAGVPQRLRALVPKSVRFPIGRGVGMYTLRELIRHAGDVLGVANVTAREVKGHQFSIQTKRTVEAGRDVNLLDESGLPAIIKASGTERLRVLVLYTTQRTRARVQRLLAHHLHRTDLTEGVPEDTLVQVWAHVEVVFHHVPELLAHGRRYQERVAALNRVPHLVAPDGTRVLALCETEYDGRSPDGDAKPAVNRLLAERSALAQFLATAPPAKELEAPAKDHAGNNAVADLLRVAGLVHPRMTSALASGRLGLQEPITYVGLHVRAQRGEAWTKGAPKLSWSLVAMVPDGVHWRVLAYQPAPHPKSGKGIGWHDYATANTAYRALPLPGGKRQDEDLLMAIDTALGQLRAHVATGVGYVLMVSGDSSRSLWPLLANKNLDLEPNSAGRVDDRPALPGWDPALGHRPRAVVRVTSGTRDLPRPVEVRIPDAAADNSWRVGKTTRSLYQLGSSANTWILANIPRQFAGNGRYSRAGLDAGRWSADEETGTHTWYAHTSTEIVVVGADSDSQSYAVAAARLCDHAVSWDGRTSYPVPVHLAALMDRNHPEYRRTVDWDDETEYEETAEAAPRR</sequence>
<dbReference type="Pfam" id="PF13032">
    <property type="entry name" value="RNaseH_pPIWI_RE"/>
    <property type="match status" value="1"/>
</dbReference>
<dbReference type="EMBL" id="JACHMH010000001">
    <property type="protein sequence ID" value="MBB4677443.1"/>
    <property type="molecule type" value="Genomic_DNA"/>
</dbReference>
<evidence type="ECO:0008006" key="6">
    <source>
        <dbReference type="Google" id="ProtNLM"/>
    </source>
</evidence>
<dbReference type="AlphaFoldDB" id="A0A7W7CA99"/>
<dbReference type="Proteomes" id="UP000533598">
    <property type="component" value="Unassembled WGS sequence"/>
</dbReference>
<dbReference type="Pfam" id="PF18157">
    <property type="entry name" value="MID_pPIWI_RE"/>
    <property type="match status" value="1"/>
</dbReference>
<accession>A0A7W7CA99</accession>
<feature type="domain" description="Prokaryotic pPIWI-RE MID" evidence="3">
    <location>
        <begin position="444"/>
        <end position="536"/>
    </location>
</feature>
<gene>
    <name evidence="4" type="ORF">HNR67_003561</name>
</gene>
<dbReference type="InterPro" id="IPR025085">
    <property type="entry name" value="pPIWI_RE_X"/>
</dbReference>
<organism evidence="4 5">
    <name type="scientific">Crossiella cryophila</name>
    <dbReference type="NCBI Taxonomy" id="43355"/>
    <lineage>
        <taxon>Bacteria</taxon>
        <taxon>Bacillati</taxon>
        <taxon>Actinomycetota</taxon>
        <taxon>Actinomycetes</taxon>
        <taxon>Pseudonocardiales</taxon>
        <taxon>Pseudonocardiaceae</taxon>
        <taxon>Crossiella</taxon>
    </lineage>
</organism>
<dbReference type="Pfam" id="PF13111">
    <property type="entry name" value="pPIWI_RE_X"/>
    <property type="match status" value="1"/>
</dbReference>